<dbReference type="SUPFAM" id="SSF51306">
    <property type="entry name" value="LexA/Signal peptidase"/>
    <property type="match status" value="1"/>
</dbReference>
<dbReference type="AlphaFoldDB" id="A0A1G7T960"/>
<reference evidence="8" key="1">
    <citation type="submission" date="2016-10" db="EMBL/GenBank/DDBJ databases">
        <authorList>
            <person name="Varghese N."/>
            <person name="Submissions S."/>
        </authorList>
    </citation>
    <scope>NUCLEOTIDE SEQUENCE [LARGE SCALE GENOMIC DNA]</scope>
    <source>
        <strain evidence="8">DSM 44526</strain>
    </source>
</reference>
<gene>
    <name evidence="7" type="ORF">SAMN05660324_2340</name>
</gene>
<evidence type="ECO:0000256" key="3">
    <source>
        <dbReference type="ARBA" id="ARBA00022989"/>
    </source>
</evidence>
<evidence type="ECO:0000256" key="6">
    <source>
        <dbReference type="SAM" id="Phobius"/>
    </source>
</evidence>
<dbReference type="CDD" id="cd06462">
    <property type="entry name" value="Peptidase_S24_S26"/>
    <property type="match status" value="1"/>
</dbReference>
<sequence length="236" mass="24461">MGNAFGLSRTGAPSRSWVRTTAFVAGTVSSLLLTVALGLATWIVLPTLVLGWHPTLVTSGSMEPVVSPGDVVVLRDAGTAGLDVGTVVLYDLPGTGRVLHRVVAVQDDGTYVVQGDANPAPDAAPVRPDQVRGAAVLEVPFIGLPSLWVERGDTTSLALAAALLVTTVWLAPKANDPELDPWNRQDHRLPGEILLAGRTRTSTSAGGSLVPAALTVDLARRLDAARAATTTPEGLT</sequence>
<protein>
    <recommendedName>
        <fullName evidence="5">Signal peptidase I</fullName>
        <ecNumber evidence="5">3.4.21.89</ecNumber>
    </recommendedName>
</protein>
<evidence type="ECO:0000256" key="4">
    <source>
        <dbReference type="ARBA" id="ARBA00023136"/>
    </source>
</evidence>
<evidence type="ECO:0000256" key="2">
    <source>
        <dbReference type="ARBA" id="ARBA00022692"/>
    </source>
</evidence>
<dbReference type="InterPro" id="IPR001733">
    <property type="entry name" value="Peptidase_S26B"/>
</dbReference>
<dbReference type="GO" id="GO:0004252">
    <property type="term" value="F:serine-type endopeptidase activity"/>
    <property type="evidence" value="ECO:0007669"/>
    <property type="project" value="UniProtKB-UniRule"/>
</dbReference>
<evidence type="ECO:0000256" key="5">
    <source>
        <dbReference type="NCBIfam" id="TIGR02228"/>
    </source>
</evidence>
<dbReference type="EMBL" id="FNCF01000003">
    <property type="protein sequence ID" value="SDG31140.1"/>
    <property type="molecule type" value="Genomic_DNA"/>
</dbReference>
<accession>A0A1G7T960</accession>
<organism evidence="7 8">
    <name type="scientific">Klenkia brasiliensis</name>
    <dbReference type="NCBI Taxonomy" id="333142"/>
    <lineage>
        <taxon>Bacteria</taxon>
        <taxon>Bacillati</taxon>
        <taxon>Actinomycetota</taxon>
        <taxon>Actinomycetes</taxon>
        <taxon>Geodermatophilales</taxon>
        <taxon>Geodermatophilaceae</taxon>
        <taxon>Klenkia</taxon>
    </lineage>
</organism>
<name>A0A1G7T960_9ACTN</name>
<dbReference type="NCBIfam" id="TIGR02228">
    <property type="entry name" value="sigpep_I_arch"/>
    <property type="match status" value="1"/>
</dbReference>
<keyword evidence="3 6" id="KW-1133">Transmembrane helix</keyword>
<dbReference type="InterPro" id="IPR036286">
    <property type="entry name" value="LexA/Signal_pep-like_sf"/>
</dbReference>
<evidence type="ECO:0000313" key="8">
    <source>
        <dbReference type="Proteomes" id="UP000198863"/>
    </source>
</evidence>
<keyword evidence="8" id="KW-1185">Reference proteome</keyword>
<keyword evidence="2 6" id="KW-0812">Transmembrane</keyword>
<evidence type="ECO:0000256" key="1">
    <source>
        <dbReference type="ARBA" id="ARBA00004370"/>
    </source>
</evidence>
<dbReference type="GO" id="GO:0016020">
    <property type="term" value="C:membrane"/>
    <property type="evidence" value="ECO:0007669"/>
    <property type="project" value="UniProtKB-SubCell"/>
</dbReference>
<keyword evidence="4 6" id="KW-0472">Membrane</keyword>
<comment type="subcellular location">
    <subcellularLocation>
        <location evidence="1">Membrane</location>
    </subcellularLocation>
</comment>
<dbReference type="PRINTS" id="PR00728">
    <property type="entry name" value="SIGNALPTASE"/>
</dbReference>
<proteinExistence type="predicted"/>
<feature type="transmembrane region" description="Helical" evidence="6">
    <location>
        <begin position="21"/>
        <end position="45"/>
    </location>
</feature>
<dbReference type="Proteomes" id="UP000198863">
    <property type="component" value="Unassembled WGS sequence"/>
</dbReference>
<dbReference type="GO" id="GO:0006465">
    <property type="term" value="P:signal peptide processing"/>
    <property type="evidence" value="ECO:0007669"/>
    <property type="project" value="UniProtKB-UniRule"/>
</dbReference>
<dbReference type="GO" id="GO:0009003">
    <property type="term" value="F:signal peptidase activity"/>
    <property type="evidence" value="ECO:0007669"/>
    <property type="project" value="UniProtKB-EC"/>
</dbReference>
<evidence type="ECO:0000313" key="7">
    <source>
        <dbReference type="EMBL" id="SDG31140.1"/>
    </source>
</evidence>
<dbReference type="EC" id="3.4.21.89" evidence="5"/>